<dbReference type="Proteomes" id="UP000597762">
    <property type="component" value="Unassembled WGS sequence"/>
</dbReference>
<feature type="transmembrane region" description="Helical" evidence="1">
    <location>
        <begin position="229"/>
        <end position="247"/>
    </location>
</feature>
<feature type="transmembrane region" description="Helical" evidence="1">
    <location>
        <begin position="67"/>
        <end position="86"/>
    </location>
</feature>
<feature type="transmembrane region" description="Helical" evidence="1">
    <location>
        <begin position="267"/>
        <end position="289"/>
    </location>
</feature>
<sequence length="343" mass="40478">MVVYVLALVAAPFDDFSHFHFLLLVFGVFPLFFFTYKRLLLTTFLTFIFFYWSLGSFLSFFFTYKRLLLTTFLTFIFLLLVLNFPSCLSSFLFSYKSLFLRIFLPFIFLSSVSDFENFSHFLFLFFWPCISLEFFPSLTLFVIGYLFENFSHFLFLFTRYVSLFENVSHFLFLFISCEFALLLFSYKCFFLSIFSLSYSVRLTLISFEIFPLFLFSYLSSALDSPLTSFLSFSFHISVFFEIVPLFFLSSDLGDCVTNHLKLSSFTFFRLDATAFIISILFTYANRYLVVASIADRPFSLKRDFFRMTNDNELIAFIVVCPFHSKMDSLSHIQILLSHTQIYS</sequence>
<name>A0A812ATE5_ACAPH</name>
<feature type="transmembrane region" description="Helical" evidence="1">
    <location>
        <begin position="167"/>
        <end position="186"/>
    </location>
</feature>
<accession>A0A812ATE5</accession>
<keyword evidence="1" id="KW-0472">Membrane</keyword>
<keyword evidence="1" id="KW-0812">Transmembrane</keyword>
<feature type="transmembrane region" description="Helical" evidence="1">
    <location>
        <begin position="98"/>
        <end position="115"/>
    </location>
</feature>
<keyword evidence="1" id="KW-1133">Transmembrane helix</keyword>
<reference evidence="2" key="1">
    <citation type="submission" date="2021-01" db="EMBL/GenBank/DDBJ databases">
        <authorList>
            <person name="Li R."/>
            <person name="Bekaert M."/>
        </authorList>
    </citation>
    <scope>NUCLEOTIDE SEQUENCE</scope>
    <source>
        <strain evidence="2">Farmed</strain>
    </source>
</reference>
<feature type="transmembrane region" description="Helical" evidence="1">
    <location>
        <begin position="121"/>
        <end position="147"/>
    </location>
</feature>
<evidence type="ECO:0000256" key="1">
    <source>
        <dbReference type="SAM" id="Phobius"/>
    </source>
</evidence>
<gene>
    <name evidence="2" type="ORF">SPHA_4683</name>
</gene>
<feature type="transmembrane region" description="Helical" evidence="1">
    <location>
        <begin position="39"/>
        <end position="61"/>
    </location>
</feature>
<proteinExistence type="predicted"/>
<protein>
    <submittedName>
        <fullName evidence="2">Uncharacterized protein</fullName>
    </submittedName>
</protein>
<dbReference type="AlphaFoldDB" id="A0A812ATE5"/>
<evidence type="ECO:0000313" key="3">
    <source>
        <dbReference type="Proteomes" id="UP000597762"/>
    </source>
</evidence>
<feature type="transmembrane region" description="Helical" evidence="1">
    <location>
        <begin position="16"/>
        <end position="34"/>
    </location>
</feature>
<keyword evidence="3" id="KW-1185">Reference proteome</keyword>
<dbReference type="EMBL" id="CAHIKZ030000151">
    <property type="protein sequence ID" value="CAE1156213.1"/>
    <property type="molecule type" value="Genomic_DNA"/>
</dbReference>
<feature type="transmembrane region" description="Helical" evidence="1">
    <location>
        <begin position="198"/>
        <end position="217"/>
    </location>
</feature>
<evidence type="ECO:0000313" key="2">
    <source>
        <dbReference type="EMBL" id="CAE1156213.1"/>
    </source>
</evidence>
<comment type="caution">
    <text evidence="2">The sequence shown here is derived from an EMBL/GenBank/DDBJ whole genome shotgun (WGS) entry which is preliminary data.</text>
</comment>
<organism evidence="2 3">
    <name type="scientific">Acanthosepion pharaonis</name>
    <name type="common">Pharaoh cuttlefish</name>
    <name type="synonym">Sepia pharaonis</name>
    <dbReference type="NCBI Taxonomy" id="158019"/>
    <lineage>
        <taxon>Eukaryota</taxon>
        <taxon>Metazoa</taxon>
        <taxon>Spiralia</taxon>
        <taxon>Lophotrochozoa</taxon>
        <taxon>Mollusca</taxon>
        <taxon>Cephalopoda</taxon>
        <taxon>Coleoidea</taxon>
        <taxon>Decapodiformes</taxon>
        <taxon>Sepiida</taxon>
        <taxon>Sepiina</taxon>
        <taxon>Sepiidae</taxon>
        <taxon>Acanthosepion</taxon>
    </lineage>
</organism>